<dbReference type="InterPro" id="IPR000073">
    <property type="entry name" value="AB_hydrolase_1"/>
</dbReference>
<feature type="region of interest" description="Disordered" evidence="1">
    <location>
        <begin position="240"/>
        <end position="287"/>
    </location>
</feature>
<feature type="region of interest" description="Disordered" evidence="1">
    <location>
        <begin position="128"/>
        <end position="171"/>
    </location>
</feature>
<dbReference type="Pfam" id="PF00561">
    <property type="entry name" value="Abhydrolase_1"/>
    <property type="match status" value="1"/>
</dbReference>
<feature type="compositionally biased region" description="Basic residues" evidence="1">
    <location>
        <begin position="470"/>
        <end position="479"/>
    </location>
</feature>
<proteinExistence type="predicted"/>
<dbReference type="RefSeq" id="XP_013232653.1">
    <property type="nucleotide sequence ID" value="XM_013377199.1"/>
</dbReference>
<evidence type="ECO:0000313" key="4">
    <source>
        <dbReference type="Proteomes" id="UP000030747"/>
    </source>
</evidence>
<dbReference type="Proteomes" id="UP000030747">
    <property type="component" value="Unassembled WGS sequence"/>
</dbReference>
<feature type="compositionally biased region" description="Basic residues" evidence="1">
    <location>
        <begin position="258"/>
        <end position="267"/>
    </location>
</feature>
<reference evidence="3" key="2">
    <citation type="submission" date="2013-10" db="EMBL/GenBank/DDBJ databases">
        <authorList>
            <person name="Aslett M."/>
        </authorList>
    </citation>
    <scope>NUCLEOTIDE SEQUENCE [LARGE SCALE GENOMIC DNA]</scope>
    <source>
        <strain evidence="3">Houghton</strain>
    </source>
</reference>
<feature type="compositionally biased region" description="Low complexity" evidence="1">
    <location>
        <begin position="437"/>
        <end position="447"/>
    </location>
</feature>
<evidence type="ECO:0000256" key="1">
    <source>
        <dbReference type="SAM" id="MobiDB-lite"/>
    </source>
</evidence>
<dbReference type="GeneID" id="25249480"/>
<feature type="compositionally biased region" description="Gly residues" evidence="1">
    <location>
        <begin position="448"/>
        <end position="457"/>
    </location>
</feature>
<gene>
    <name evidence="3" type="ORF">ETH_00001315</name>
</gene>
<dbReference type="AlphaFoldDB" id="U6KY73"/>
<dbReference type="OMA" id="ILIHGIC"/>
<dbReference type="PANTHER" id="PTHR43798">
    <property type="entry name" value="MONOACYLGLYCEROL LIPASE"/>
    <property type="match status" value="1"/>
</dbReference>
<accession>U6KY73</accession>
<feature type="domain" description="AB hydrolase-1" evidence="2">
    <location>
        <begin position="582"/>
        <end position="730"/>
    </location>
</feature>
<dbReference type="Gene3D" id="3.40.50.1820">
    <property type="entry name" value="alpha/beta hydrolase"/>
    <property type="match status" value="1"/>
</dbReference>
<dbReference type="InterPro" id="IPR029058">
    <property type="entry name" value="AB_hydrolase_fold"/>
</dbReference>
<dbReference type="PRINTS" id="PR00111">
    <property type="entry name" value="ABHYDROLASE"/>
</dbReference>
<feature type="compositionally biased region" description="Low complexity" evidence="1">
    <location>
        <begin position="240"/>
        <end position="257"/>
    </location>
</feature>
<evidence type="ECO:0000259" key="2">
    <source>
        <dbReference type="Pfam" id="PF00561"/>
    </source>
</evidence>
<keyword evidence="4" id="KW-1185">Reference proteome</keyword>
<feature type="region of interest" description="Disordered" evidence="1">
    <location>
        <begin position="470"/>
        <end position="492"/>
    </location>
</feature>
<feature type="region of interest" description="Disordered" evidence="1">
    <location>
        <begin position="433"/>
        <end position="457"/>
    </location>
</feature>
<name>U6KY73_EIMTE</name>
<feature type="compositionally biased region" description="Polar residues" evidence="1">
    <location>
        <begin position="128"/>
        <end position="138"/>
    </location>
</feature>
<organism evidence="3 4">
    <name type="scientific">Eimeria tenella</name>
    <name type="common">Coccidian parasite</name>
    <dbReference type="NCBI Taxonomy" id="5802"/>
    <lineage>
        <taxon>Eukaryota</taxon>
        <taxon>Sar</taxon>
        <taxon>Alveolata</taxon>
        <taxon>Apicomplexa</taxon>
        <taxon>Conoidasida</taxon>
        <taxon>Coccidia</taxon>
        <taxon>Eucoccidiorida</taxon>
        <taxon>Eimeriorina</taxon>
        <taxon>Eimeriidae</taxon>
        <taxon>Eimeria</taxon>
    </lineage>
</organism>
<dbReference type="OrthoDB" id="348781at2759"/>
<dbReference type="VEuPathDB" id="ToxoDB:ETH_00001315"/>
<sequence length="903" mass="98047">MHTFLFPSPFGSGASPSVPVTLRRWKLVKLPSRRSQVVETGEAEAHVGSSENTKEANTECEYVKLPQSLTNALSIFPINLNFQKMLARTISQSELLALCQLARARAASQGQHCGAGEAFRHQKETFEAAQQNSFQSAPPQVPSARGPPAKWAPHGAPEGPPKPTGSLQKAEHKGFRVDPLDVCALLASGSLDLRDLPLLADLEAAAAAAEEQHEQSRSWWGWKRLLGLRCSRGQIWKTAAAALQQQQQQRQRSPSRAASHRRHRKRPNPNSAEGPPSSSPLPSPHLAAATAAAEAFSCCEAAAQRQCTSSLSPTFTQQRLTKGTLSTTRTQRLQQEEPEQQLLLPSKALGSSSCRASGVSPASPSPCHFEDARADAEAAGEAAAAAVSQLSGDCLALLPHACQWPLAARASRWDFSTRAGCCSARWSLQAPPPDPLSGAGRVRVSGPSGSGALGAAGTLGEGWKGAVNFRVRRSRQRSGRGRDRVGRRQRLSPLDPPYDGFALLLHPFCATPSVALPDAETVRALEVAEVAVDFLSRVKATVDCAHCNRQRSSGQHQRSTEAPCNQHQRLHYSRVGDGPEKVILIHGICMSGYFFADVIRVLFPDSENGARKGVSHHGGVLGQFPPHDEDPQERWRYTFYCVDLLGYGKSAAVSSTQNYSRREQAEAILRDVIVANGFTSVHLVGHSFGGLVAAELCEMLPAGFVTTLILLAPAYFESERQAMRILTASHFPAAHTVAHPYFGELMLRLGVILRPLFEPLVLRIVPRGELPQLSVADVFSIHPDALTGTIRSIVQDRIDMTFQLLRQRGQRASLFHGTADGVIPIRQARFLALRYPNIHLRALPNFVHHFPASHAQFTAHIIIQEIGRSLRNGRGLSYAPDEDSSSLLVASHSLLLPGHPSWA</sequence>
<evidence type="ECO:0000313" key="3">
    <source>
        <dbReference type="EMBL" id="CDJ41903.1"/>
    </source>
</evidence>
<dbReference type="InterPro" id="IPR050266">
    <property type="entry name" value="AB_hydrolase_sf"/>
</dbReference>
<dbReference type="VEuPathDB" id="ToxoDB:ETH2_1241000"/>
<reference evidence="3" key="1">
    <citation type="submission" date="2013-10" db="EMBL/GenBank/DDBJ databases">
        <title>Genomic analysis of the causative agents of coccidiosis in chickens.</title>
        <authorList>
            <person name="Reid A.J."/>
            <person name="Blake D."/>
            <person name="Billington K."/>
            <person name="Browne H."/>
            <person name="Dunn M."/>
            <person name="Hung S."/>
            <person name="Kawahara F."/>
            <person name="Miranda-Saavedra D."/>
            <person name="Mourier T."/>
            <person name="Nagra H."/>
            <person name="Otto T.D."/>
            <person name="Rawlings N."/>
            <person name="Sanchez A."/>
            <person name="Sanders M."/>
            <person name="Subramaniam C."/>
            <person name="Tay Y."/>
            <person name="Dear P."/>
            <person name="Doerig C."/>
            <person name="Gruber A."/>
            <person name="Parkinson J."/>
            <person name="Shirley M."/>
            <person name="Wan K.L."/>
            <person name="Berriman M."/>
            <person name="Tomley F."/>
            <person name="Pain A."/>
        </authorList>
    </citation>
    <scope>NUCLEOTIDE SEQUENCE [LARGE SCALE GENOMIC DNA]</scope>
    <source>
        <strain evidence="3">Houghton</strain>
    </source>
</reference>
<dbReference type="SUPFAM" id="SSF53474">
    <property type="entry name" value="alpha/beta-Hydrolases"/>
    <property type="match status" value="1"/>
</dbReference>
<dbReference type="EMBL" id="HG675681">
    <property type="protein sequence ID" value="CDJ41903.1"/>
    <property type="molecule type" value="Genomic_DNA"/>
</dbReference>
<protein>
    <recommendedName>
        <fullName evidence="2">AB hydrolase-1 domain-containing protein</fullName>
    </recommendedName>
</protein>